<evidence type="ECO:0000313" key="2">
    <source>
        <dbReference type="EMBL" id="RPD52530.1"/>
    </source>
</evidence>
<protein>
    <submittedName>
        <fullName evidence="2">Alpha/beta-hydrolase</fullName>
    </submittedName>
</protein>
<dbReference type="SUPFAM" id="SSF53474">
    <property type="entry name" value="alpha/beta-Hydrolases"/>
    <property type="match status" value="1"/>
</dbReference>
<gene>
    <name evidence="2" type="ORF">L227DRAFT_596619</name>
</gene>
<dbReference type="InterPro" id="IPR000073">
    <property type="entry name" value="AB_hydrolase_1"/>
</dbReference>
<dbReference type="EMBL" id="ML122354">
    <property type="protein sequence ID" value="RPD52530.1"/>
    <property type="molecule type" value="Genomic_DNA"/>
</dbReference>
<dbReference type="AlphaFoldDB" id="A0A5C2RN27"/>
<accession>A0A5C2RN27</accession>
<dbReference type="OrthoDB" id="3251587at2759"/>
<name>A0A5C2RN27_9APHY</name>
<keyword evidence="2" id="KW-0378">Hydrolase</keyword>
<sequence length="346" mass="37854">MPTIGVDDNGTELAYLDSGAPSARPDSYVTIFAIHGTVFGFHIYDKIFRLLQDRSDIRFVAISRRGYPGSTPFTPDEITALSTDSDDQKEAFLRARGTEVALFIDKFIEKFDLPPISSDGSSGGIALMGWSLGCSVALSVVSHMDTYPQRVQDRLGAHLRTLILHDPPQVALGLPPAPQSWNPHYDTSITPAQALQATVRWLTSYMRHGDLSTRSLDALEWVVPATFRAPSIYTMSDAEVAQIVAYDQAGPDATWFMTCGPQLRASYEKACFDPAVRAKVPRMAVWVLIGDVTLPFGIAATWQVEADNVAMGGGDSVSVKRIPGTNHFMQWDDPSLALQAFKEVIA</sequence>
<keyword evidence="3" id="KW-1185">Reference proteome</keyword>
<dbReference type="GO" id="GO:0016787">
    <property type="term" value="F:hydrolase activity"/>
    <property type="evidence" value="ECO:0007669"/>
    <property type="project" value="UniProtKB-KW"/>
</dbReference>
<dbReference type="InterPro" id="IPR029058">
    <property type="entry name" value="AB_hydrolase_fold"/>
</dbReference>
<evidence type="ECO:0000259" key="1">
    <source>
        <dbReference type="Pfam" id="PF12697"/>
    </source>
</evidence>
<organism evidence="2 3">
    <name type="scientific">Lentinus tigrinus ALCF2SS1-6</name>
    <dbReference type="NCBI Taxonomy" id="1328759"/>
    <lineage>
        <taxon>Eukaryota</taxon>
        <taxon>Fungi</taxon>
        <taxon>Dikarya</taxon>
        <taxon>Basidiomycota</taxon>
        <taxon>Agaricomycotina</taxon>
        <taxon>Agaricomycetes</taxon>
        <taxon>Polyporales</taxon>
        <taxon>Polyporaceae</taxon>
        <taxon>Lentinus</taxon>
    </lineage>
</organism>
<evidence type="ECO:0000313" key="3">
    <source>
        <dbReference type="Proteomes" id="UP000313359"/>
    </source>
</evidence>
<dbReference type="Gene3D" id="3.40.50.1820">
    <property type="entry name" value="alpha/beta hydrolase"/>
    <property type="match status" value="1"/>
</dbReference>
<feature type="domain" description="AB hydrolase-1" evidence="1">
    <location>
        <begin position="34"/>
        <end position="334"/>
    </location>
</feature>
<proteinExistence type="predicted"/>
<reference evidence="2" key="1">
    <citation type="journal article" date="2018" name="Genome Biol. Evol.">
        <title>Genomics and development of Lentinus tigrinus, a white-rot wood-decaying mushroom with dimorphic fruiting bodies.</title>
        <authorList>
            <person name="Wu B."/>
            <person name="Xu Z."/>
            <person name="Knudson A."/>
            <person name="Carlson A."/>
            <person name="Chen N."/>
            <person name="Kovaka S."/>
            <person name="LaButti K."/>
            <person name="Lipzen A."/>
            <person name="Pennachio C."/>
            <person name="Riley R."/>
            <person name="Schakwitz W."/>
            <person name="Umezawa K."/>
            <person name="Ohm R.A."/>
            <person name="Grigoriev I.V."/>
            <person name="Nagy L.G."/>
            <person name="Gibbons J."/>
            <person name="Hibbett D."/>
        </authorList>
    </citation>
    <scope>NUCLEOTIDE SEQUENCE [LARGE SCALE GENOMIC DNA]</scope>
    <source>
        <strain evidence="2">ALCF2SS1-6</strain>
    </source>
</reference>
<dbReference type="Pfam" id="PF12697">
    <property type="entry name" value="Abhydrolase_6"/>
    <property type="match status" value="1"/>
</dbReference>
<dbReference type="Proteomes" id="UP000313359">
    <property type="component" value="Unassembled WGS sequence"/>
</dbReference>